<feature type="active site" description="Proton donor" evidence="12">
    <location>
        <position position="110"/>
    </location>
</feature>
<evidence type="ECO:0000256" key="7">
    <source>
        <dbReference type="ARBA" id="ARBA00023211"/>
    </source>
</evidence>
<evidence type="ECO:0000256" key="6">
    <source>
        <dbReference type="ARBA" id="ARBA00023027"/>
    </source>
</evidence>
<evidence type="ECO:0000256" key="9">
    <source>
        <dbReference type="ARBA" id="ARBA00051739"/>
    </source>
</evidence>
<evidence type="ECO:0000256" key="11">
    <source>
        <dbReference type="ARBA" id="ARBA00074565"/>
    </source>
</evidence>
<comment type="similarity">
    <text evidence="3 15">Belongs to the malic enzymes family.</text>
</comment>
<evidence type="ECO:0000256" key="15">
    <source>
        <dbReference type="RuleBase" id="RU003427"/>
    </source>
</evidence>
<dbReference type="HOGENOM" id="CLU_011405_5_2_0"/>
<feature type="binding site" evidence="13">
    <location>
        <position position="429"/>
    </location>
    <ligand>
        <name>(S)-malate</name>
        <dbReference type="ChEBI" id="CHEBI:15589"/>
    </ligand>
</feature>
<feature type="binding site" evidence="13">
    <location>
        <position position="163"/>
    </location>
    <ligand>
        <name>(S)-malate</name>
        <dbReference type="ChEBI" id="CHEBI:15589"/>
    </ligand>
</feature>
<keyword evidence="5 14" id="KW-0479">Metal-binding</keyword>
<keyword evidence="8" id="KW-0456">Lyase</keyword>
<dbReference type="SUPFAM" id="SSF53223">
    <property type="entry name" value="Aminoacid dehydrogenase-like, N-terminal domain"/>
    <property type="match status" value="1"/>
</dbReference>
<evidence type="ECO:0000256" key="5">
    <source>
        <dbReference type="ARBA" id="ARBA00022723"/>
    </source>
</evidence>
<feature type="domain" description="Malic enzyme NAD-binding" evidence="16">
    <location>
        <begin position="277"/>
        <end position="542"/>
    </location>
</feature>
<dbReference type="GO" id="GO:0051287">
    <property type="term" value="F:NAD binding"/>
    <property type="evidence" value="ECO:0007669"/>
    <property type="project" value="InterPro"/>
</dbReference>
<dbReference type="GO" id="GO:0006108">
    <property type="term" value="P:malate metabolic process"/>
    <property type="evidence" value="ECO:0007669"/>
    <property type="project" value="TreeGrafter"/>
</dbReference>
<sequence length="574" mass="62757">MSTFHDLHPGPDGTINLRVPLRGHQILDTPMLNKGSAFSEEERRDLGLLGLLPPHIATLEEQLTRTYENYCQKTTDLERYLFLTGLQDRNEVLFYCLLHEHITEMLPIIYTPIVGAASQHYSHIYRRPRGLYIAYPDAANIEQMLRNIPYSEIRVIVVTDGERILGLGDLGIGGMGIPIGKLALYTLCAGIHPATTLPITLDVGTNNQSLLDDPLYLGWRHPRVRGAEYAAFIEQFVAAVMRVFPDVILQWEDFAKQNAATLLDRYRDRLCTFNDDIQGTGAVTLAGLLAACDVAGVPLHQQRIVMYGAGSSVHGISDQIVAAMVDEGLTPDAARAQIWLVDSRGLVHAGRTDLSDEPFKVAYAQPANCTDEWVRAEDASGPFSLTEIVANVRPSILIGAAAQPGAFTEALVREMARHVQRPIIFPISNPTSKSEAIPADLLTWTDGRALIATGSPYTPVFYDNRLITIGQCNNVFIFPGVGLGILASGAQRVTDGMFVAAARALSTLSPARHDPHASLYPAQTEVRHASRHVALAVAHEAQRAGVAAACAAEELAQRVDALMWEPRYARLLPA</sequence>
<dbReference type="SMART" id="SM01274">
    <property type="entry name" value="malic"/>
    <property type="match status" value="1"/>
</dbReference>
<evidence type="ECO:0000256" key="4">
    <source>
        <dbReference type="ARBA" id="ARBA00011738"/>
    </source>
</evidence>
<gene>
    <name evidence="18" type="ORF">OSCT_1210</name>
</gene>
<dbReference type="PANTHER" id="PTHR23406">
    <property type="entry name" value="MALIC ENZYME-RELATED"/>
    <property type="match status" value="1"/>
</dbReference>
<dbReference type="Pfam" id="PF00390">
    <property type="entry name" value="malic"/>
    <property type="match status" value="1"/>
</dbReference>
<dbReference type="Proteomes" id="UP000054010">
    <property type="component" value="Unassembled WGS sequence"/>
</dbReference>
<accession>E1ID09</accession>
<dbReference type="Gene3D" id="3.40.50.720">
    <property type="entry name" value="NAD(P)-binding Rossmann-like Domain"/>
    <property type="match status" value="1"/>
</dbReference>
<organism evidence="18 19">
    <name type="scientific">Oscillochloris trichoides DG-6</name>
    <dbReference type="NCBI Taxonomy" id="765420"/>
    <lineage>
        <taxon>Bacteria</taxon>
        <taxon>Bacillati</taxon>
        <taxon>Chloroflexota</taxon>
        <taxon>Chloroflexia</taxon>
        <taxon>Chloroflexales</taxon>
        <taxon>Chloroflexineae</taxon>
        <taxon>Oscillochloridaceae</taxon>
        <taxon>Oscillochloris</taxon>
    </lineage>
</organism>
<dbReference type="GO" id="GO:0016616">
    <property type="term" value="F:oxidoreductase activity, acting on the CH-OH group of donors, NAD or NADP as acceptor"/>
    <property type="evidence" value="ECO:0007669"/>
    <property type="project" value="InterPro"/>
</dbReference>
<evidence type="ECO:0000256" key="14">
    <source>
        <dbReference type="PIRSR" id="PIRSR000106-3"/>
    </source>
</evidence>
<dbReference type="AlphaFoldDB" id="E1ID09"/>
<feature type="domain" description="Malic enzyme N-terminal" evidence="17">
    <location>
        <begin position="87"/>
        <end position="267"/>
    </location>
</feature>
<dbReference type="PROSITE" id="PS00331">
    <property type="entry name" value="MALIC_ENZYMES"/>
    <property type="match status" value="1"/>
</dbReference>
<proteinExistence type="inferred from homology"/>
<dbReference type="SMART" id="SM00919">
    <property type="entry name" value="Malic_M"/>
    <property type="match status" value="1"/>
</dbReference>
<feature type="binding site" evidence="14">
    <location>
        <position position="253"/>
    </location>
    <ligand>
        <name>a divalent metal cation</name>
        <dbReference type="ChEBI" id="CHEBI:60240"/>
    </ligand>
</feature>
<keyword evidence="19" id="KW-1185">Reference proteome</keyword>
<dbReference type="InterPro" id="IPR012302">
    <property type="entry name" value="Malic_NAD-bd"/>
</dbReference>
<keyword evidence="6" id="KW-0520">NAD</keyword>
<comment type="caution">
    <text evidence="18">The sequence shown here is derived from an EMBL/GenBank/DDBJ whole genome shotgun (WGS) entry which is preliminary data.</text>
</comment>
<feature type="binding site" evidence="13">
    <location>
        <position position="473"/>
    </location>
    <ligand>
        <name>(S)-malate</name>
        <dbReference type="ChEBI" id="CHEBI:15589"/>
    </ligand>
</feature>
<evidence type="ECO:0000259" key="16">
    <source>
        <dbReference type="SMART" id="SM00919"/>
    </source>
</evidence>
<dbReference type="PIRSF" id="PIRSF000106">
    <property type="entry name" value="ME"/>
    <property type="match status" value="1"/>
</dbReference>
<feature type="active site" description="Proton acceptor" evidence="12">
    <location>
        <position position="181"/>
    </location>
</feature>
<dbReference type="STRING" id="765420.OSCT_1210"/>
<comment type="cofactor">
    <cofactor evidence="14">
        <name>Mg(2+)</name>
        <dbReference type="ChEBI" id="CHEBI:18420"/>
    </cofactor>
    <cofactor evidence="14">
        <name>Mn(2+)</name>
        <dbReference type="ChEBI" id="CHEBI:29035"/>
    </cofactor>
    <text evidence="14">Divalent metal cations. Prefers magnesium or manganese.</text>
</comment>
<dbReference type="SUPFAM" id="SSF51735">
    <property type="entry name" value="NAD(P)-binding Rossmann-fold domains"/>
    <property type="match status" value="1"/>
</dbReference>
<dbReference type="InterPro" id="IPR036291">
    <property type="entry name" value="NAD(P)-bd_dom_sf"/>
</dbReference>
<dbReference type="InterPro" id="IPR015884">
    <property type="entry name" value="Malic_enzyme_CS"/>
</dbReference>
<dbReference type="GO" id="GO:0043464">
    <property type="term" value="P:malolactic fermentation"/>
    <property type="evidence" value="ECO:0007669"/>
    <property type="project" value="UniProtKB-ARBA"/>
</dbReference>
<feature type="binding site" evidence="14">
    <location>
        <position position="252"/>
    </location>
    <ligand>
        <name>a divalent metal cation</name>
        <dbReference type="ChEBI" id="CHEBI:60240"/>
    </ligand>
</feature>
<dbReference type="Pfam" id="PF03949">
    <property type="entry name" value="Malic_M"/>
    <property type="match status" value="1"/>
</dbReference>
<dbReference type="FunFam" id="3.40.50.720:FF:000182">
    <property type="entry name" value="NAD-dependent malic enzyme"/>
    <property type="match status" value="1"/>
</dbReference>
<evidence type="ECO:0000256" key="2">
    <source>
        <dbReference type="ARBA" id="ARBA00001936"/>
    </source>
</evidence>
<evidence type="ECO:0000256" key="8">
    <source>
        <dbReference type="ARBA" id="ARBA00023239"/>
    </source>
</evidence>
<dbReference type="CDD" id="cd05312">
    <property type="entry name" value="NAD_bind_1_malic_enz"/>
    <property type="match status" value="1"/>
</dbReference>
<reference evidence="18 19" key="1">
    <citation type="journal article" date="2011" name="J. Bacteriol.">
        <title>Draft genome sequence of the anoxygenic filamentous phototrophic bacterium Oscillochloris trichoides subsp. DG-6.</title>
        <authorList>
            <person name="Kuznetsov B.B."/>
            <person name="Ivanovsky R.N."/>
            <person name="Keppen O.I."/>
            <person name="Sukhacheva M.V."/>
            <person name="Bumazhkin B.K."/>
            <person name="Patutina E.O."/>
            <person name="Beletsky A.V."/>
            <person name="Mardanov A.V."/>
            <person name="Baslerov R.V."/>
            <person name="Panteleeva A.N."/>
            <person name="Kolganova T.V."/>
            <person name="Ravin N.V."/>
            <person name="Skryabin K.G."/>
        </authorList>
    </citation>
    <scope>NUCLEOTIDE SEQUENCE [LARGE SCALE GENOMIC DNA]</scope>
    <source>
        <strain evidence="18 19">DG-6</strain>
    </source>
</reference>
<evidence type="ECO:0000256" key="3">
    <source>
        <dbReference type="ARBA" id="ARBA00008785"/>
    </source>
</evidence>
<dbReference type="EC" id="4.1.1.101" evidence="10"/>
<comment type="cofactor">
    <cofactor evidence="1">
        <name>NAD(+)</name>
        <dbReference type="ChEBI" id="CHEBI:57540"/>
    </cofactor>
</comment>
<name>E1ID09_9CHLR</name>
<dbReference type="Gene3D" id="3.40.50.10380">
    <property type="entry name" value="Malic enzyme, N-terminal domain"/>
    <property type="match status" value="1"/>
</dbReference>
<comment type="catalytic activity">
    <reaction evidence="9">
        <text>(S)-malate + H(+) = (S)-lactate + CO2</text>
        <dbReference type="Rhea" id="RHEA:46276"/>
        <dbReference type="ChEBI" id="CHEBI:15378"/>
        <dbReference type="ChEBI" id="CHEBI:15589"/>
        <dbReference type="ChEBI" id="CHEBI:16526"/>
        <dbReference type="ChEBI" id="CHEBI:16651"/>
        <dbReference type="EC" id="4.1.1.101"/>
    </reaction>
</comment>
<dbReference type="EMBL" id="ADVR01000034">
    <property type="protein sequence ID" value="EFO80918.1"/>
    <property type="molecule type" value="Genomic_DNA"/>
</dbReference>
<dbReference type="InterPro" id="IPR001891">
    <property type="entry name" value="Malic_OxRdtase"/>
</dbReference>
<dbReference type="OrthoDB" id="3314528at2"/>
<keyword evidence="7" id="KW-0464">Manganese</keyword>
<evidence type="ECO:0000256" key="12">
    <source>
        <dbReference type="PIRSR" id="PIRSR000106-1"/>
    </source>
</evidence>
<protein>
    <recommendedName>
        <fullName evidence="11">Malolactic enzyme</fullName>
        <ecNumber evidence="10">4.1.1.101</ecNumber>
    </recommendedName>
</protein>
<evidence type="ECO:0000313" key="18">
    <source>
        <dbReference type="EMBL" id="EFO80918.1"/>
    </source>
</evidence>
<evidence type="ECO:0000256" key="10">
    <source>
        <dbReference type="ARBA" id="ARBA00066983"/>
    </source>
</evidence>
<dbReference type="PRINTS" id="PR00072">
    <property type="entry name" value="MALOXRDTASE"/>
</dbReference>
<dbReference type="PANTHER" id="PTHR23406:SF34">
    <property type="entry name" value="NAD-DEPENDENT MALIC ENZYME, MITOCHONDRIAL"/>
    <property type="match status" value="1"/>
</dbReference>
<dbReference type="eggNOG" id="COG0281">
    <property type="taxonomic scope" value="Bacteria"/>
</dbReference>
<dbReference type="InterPro" id="IPR037062">
    <property type="entry name" value="Malic_N_dom_sf"/>
</dbReference>
<evidence type="ECO:0000313" key="19">
    <source>
        <dbReference type="Proteomes" id="UP000054010"/>
    </source>
</evidence>
<dbReference type="NCBIfam" id="NF010052">
    <property type="entry name" value="PRK13529.1"/>
    <property type="match status" value="1"/>
</dbReference>
<comment type="subunit">
    <text evidence="4">Homodimer.</text>
</comment>
<dbReference type="InterPro" id="IPR012301">
    <property type="entry name" value="Malic_N_dom"/>
</dbReference>
<evidence type="ECO:0000256" key="13">
    <source>
        <dbReference type="PIRSR" id="PIRSR000106-2"/>
    </source>
</evidence>
<dbReference type="FunFam" id="3.40.50.10380:FF:000001">
    <property type="entry name" value="NAD-dependent malic enzyme"/>
    <property type="match status" value="1"/>
</dbReference>
<evidence type="ECO:0000256" key="1">
    <source>
        <dbReference type="ARBA" id="ARBA00001911"/>
    </source>
</evidence>
<dbReference type="GO" id="GO:0004470">
    <property type="term" value="F:malic enzyme activity"/>
    <property type="evidence" value="ECO:0007669"/>
    <property type="project" value="InterPro"/>
</dbReference>
<dbReference type="GO" id="GO:0043883">
    <property type="term" value="F:malolactic enzyme activity"/>
    <property type="evidence" value="ECO:0007669"/>
    <property type="project" value="UniProtKB-EC"/>
</dbReference>
<comment type="cofactor">
    <cofactor evidence="2">
        <name>Mn(2+)</name>
        <dbReference type="ChEBI" id="CHEBI:29035"/>
    </cofactor>
</comment>
<dbReference type="GO" id="GO:0030145">
    <property type="term" value="F:manganese ion binding"/>
    <property type="evidence" value="ECO:0007669"/>
    <property type="project" value="UniProtKB-ARBA"/>
</dbReference>
<dbReference type="InterPro" id="IPR046346">
    <property type="entry name" value="Aminoacid_DH-like_N_sf"/>
</dbReference>
<feature type="binding site" evidence="14">
    <location>
        <position position="276"/>
    </location>
    <ligand>
        <name>a divalent metal cation</name>
        <dbReference type="ChEBI" id="CHEBI:60240"/>
    </ligand>
</feature>
<evidence type="ECO:0000259" key="17">
    <source>
        <dbReference type="SMART" id="SM01274"/>
    </source>
</evidence>